<gene>
    <name evidence="2" type="ORF">SAMN04488557_2654</name>
</gene>
<keyword evidence="1" id="KW-0472">Membrane</keyword>
<protein>
    <recommendedName>
        <fullName evidence="4">DUF2065 domain-containing protein</fullName>
    </recommendedName>
</protein>
<reference evidence="3" key="1">
    <citation type="submission" date="2016-10" db="EMBL/GenBank/DDBJ databases">
        <authorList>
            <person name="Varghese N."/>
            <person name="Submissions S."/>
        </authorList>
    </citation>
    <scope>NUCLEOTIDE SEQUENCE [LARGE SCALE GENOMIC DNA]</scope>
    <source>
        <strain evidence="3">DSM 1565</strain>
    </source>
</reference>
<keyword evidence="1" id="KW-1133">Transmembrane helix</keyword>
<dbReference type="STRING" id="51670.SAMN04488557_2654"/>
<dbReference type="EMBL" id="FPCH01000003">
    <property type="protein sequence ID" value="SFV36672.1"/>
    <property type="molecule type" value="Genomic_DNA"/>
</dbReference>
<evidence type="ECO:0000313" key="3">
    <source>
        <dbReference type="Proteomes" id="UP000199423"/>
    </source>
</evidence>
<accession>A0A1I7NPW9</accession>
<keyword evidence="3" id="KW-1185">Reference proteome</keyword>
<evidence type="ECO:0008006" key="4">
    <source>
        <dbReference type="Google" id="ProtNLM"/>
    </source>
</evidence>
<name>A0A1I7NPW9_9HYPH</name>
<keyword evidence="1" id="KW-0812">Transmembrane</keyword>
<sequence length="61" mass="6384">MNDLLAGLGFALVLEGLLWAAAPQKARRALEEISSFSNGRIQACAVAAVALGVFVVWLARG</sequence>
<evidence type="ECO:0000313" key="2">
    <source>
        <dbReference type="EMBL" id="SFV36672.1"/>
    </source>
</evidence>
<dbReference type="RefSeq" id="WP_092868243.1">
    <property type="nucleotide sequence ID" value="NZ_FPCH01000003.1"/>
</dbReference>
<organism evidence="2 3">
    <name type="scientific">Hyphomicrobium facile</name>
    <dbReference type="NCBI Taxonomy" id="51670"/>
    <lineage>
        <taxon>Bacteria</taxon>
        <taxon>Pseudomonadati</taxon>
        <taxon>Pseudomonadota</taxon>
        <taxon>Alphaproteobacteria</taxon>
        <taxon>Hyphomicrobiales</taxon>
        <taxon>Hyphomicrobiaceae</taxon>
        <taxon>Hyphomicrobium</taxon>
    </lineage>
</organism>
<evidence type="ECO:0000256" key="1">
    <source>
        <dbReference type="SAM" id="Phobius"/>
    </source>
</evidence>
<dbReference type="AlphaFoldDB" id="A0A1I7NPW9"/>
<feature type="transmembrane region" description="Helical" evidence="1">
    <location>
        <begin position="39"/>
        <end position="59"/>
    </location>
</feature>
<dbReference type="InterPro" id="IPR019201">
    <property type="entry name" value="DUF2065"/>
</dbReference>
<dbReference type="Proteomes" id="UP000199423">
    <property type="component" value="Unassembled WGS sequence"/>
</dbReference>
<dbReference type="Pfam" id="PF09838">
    <property type="entry name" value="DUF2065"/>
    <property type="match status" value="1"/>
</dbReference>
<proteinExistence type="predicted"/>
<dbReference type="OrthoDB" id="9815199at2"/>